<evidence type="ECO:0000259" key="2">
    <source>
        <dbReference type="SMART" id="SM00672"/>
    </source>
</evidence>
<evidence type="ECO:0000256" key="1">
    <source>
        <dbReference type="SAM" id="MobiDB-lite"/>
    </source>
</evidence>
<feature type="domain" description="Glycosyl transferase CAP10" evidence="2">
    <location>
        <begin position="191"/>
        <end position="459"/>
    </location>
</feature>
<dbReference type="AlphaFoldDB" id="A0A418AV83"/>
<feature type="region of interest" description="Disordered" evidence="1">
    <location>
        <begin position="513"/>
        <end position="534"/>
    </location>
</feature>
<keyword evidence="4" id="KW-1185">Reference proteome</keyword>
<dbReference type="VEuPathDB" id="FungiDB:H310_12784"/>
<dbReference type="EMBL" id="QUSY01000451">
    <property type="protein sequence ID" value="RHY29355.1"/>
    <property type="molecule type" value="Genomic_DNA"/>
</dbReference>
<gene>
    <name evidence="3" type="ORF">DYB32_005207</name>
</gene>
<feature type="compositionally biased region" description="Basic and acidic residues" evidence="1">
    <location>
        <begin position="17"/>
        <end position="26"/>
    </location>
</feature>
<dbReference type="SMART" id="SM00672">
    <property type="entry name" value="CAP10"/>
    <property type="match status" value="1"/>
</dbReference>
<feature type="region of interest" description="Disordered" evidence="1">
    <location>
        <begin position="559"/>
        <end position="613"/>
    </location>
</feature>
<feature type="compositionally biased region" description="Polar residues" evidence="1">
    <location>
        <begin position="636"/>
        <end position="646"/>
    </location>
</feature>
<dbReference type="Gene3D" id="3.60.40.10">
    <property type="entry name" value="PPM-type phosphatase domain"/>
    <property type="match status" value="1"/>
</dbReference>
<name>A0A418AV83_9STRA</name>
<proteinExistence type="predicted"/>
<dbReference type="PANTHER" id="PTHR12203">
    <property type="entry name" value="KDEL LYS-ASP-GLU-LEU CONTAINING - RELATED"/>
    <property type="match status" value="1"/>
</dbReference>
<dbReference type="InterPro" id="IPR006598">
    <property type="entry name" value="CAP10"/>
</dbReference>
<comment type="caution">
    <text evidence="3">The sequence shown here is derived from an EMBL/GenBank/DDBJ whole genome shotgun (WGS) entry which is preliminary data.</text>
</comment>
<reference evidence="3 4" key="1">
    <citation type="submission" date="2018-08" db="EMBL/GenBank/DDBJ databases">
        <title>Aphanomyces genome sequencing and annotation.</title>
        <authorList>
            <person name="Minardi D."/>
            <person name="Oidtmann B."/>
            <person name="Van Der Giezen M."/>
            <person name="Studholme D.J."/>
        </authorList>
    </citation>
    <scope>NUCLEOTIDE SEQUENCE [LARGE SCALE GENOMIC DNA]</scope>
    <source>
        <strain evidence="3 4">NJM0002</strain>
    </source>
</reference>
<dbReference type="InterPro" id="IPR036457">
    <property type="entry name" value="PPM-type-like_dom_sf"/>
</dbReference>
<sequence length="979" mass="109214">MSRRESDDLSNYSYGGGDRRRGSGGRGDYDRFGGCRGIFAWEDEPDPTWKNAVETHGGGVPKFATKGECEEFVQKHCAPGSNPDFRNLQHIFTMLVTWRQIEDILLPAMSFVDEKYPFTPLTDPDVRDDNRFIGTDVEKGIAWRMDLPFHRCTNRESTMHTLMYLFFHMRCGIFVMIRAGRRNHYRRENIIRDVRKWWANGNIICNEHCKDSRRQDETQYWGDQFLSQLRDIALYDMMLAWQNNLSEPYGFLFDRNDKDPSDDLPLTQYKFPSYAPIMSFYISNRWKKEPEFHHMVHPVPYLDAEITAWNLRDKKIAGHPMTFLRKDKFKGRGEFTAGKEHYIPMYEQSKFKYILYVEGHCAANRYAFLMRLGSVILKVSSKCVADEMYTPLLVPMEDHVPIQQDLSDLAEKIEWCRAHDDECRAMAARAKEKYEQYVSKQGIYDYMELITTHVAQRYVPMHPTRRITANDRNYSGGSFNLKRGAVAPLANTMAAIGEGEAPAPTRPGLLATKASSSRTVDQVKPSTTVGAASPHAEPGILRRISVGLVKLFSDKSLDASNSTAATTTSPTTAADQAAATSQQLCSVAEPANANEEGDGSVMATDDGRSRSGSLGKAIRRLSISMAHRIADAMSSADPSHPTTGTESPVRGRSMSVTETFVAMIHRGPVDRFGQGNVTTTGQDASFVDEGLHVLIDAAPDSTAFAQTLLDKVTDMMTAYTKSDDFLLCVNSQQVAGELKTRLGQAVGAVQTKPDATAVDAAASVGVAVMHRHPKDNIARLHVLNIGNTKTIVVRRHEITFESSSLMLGFNRPLRVLSTTPSAAPATTTPSSPPTMLYDMYQLEAGDVVVSCTDGITNNLYANEIVETIQVVSKYRHSSWDWVAQEIAQVAVTRSDDPLNRQSPFAKEAAAELYRCIDHDPDLLGMYASLLRQDVNLTKTALFRNTNIRQGDDVSLDQLAQWARAIVGTTDDATVVISTV</sequence>
<dbReference type="SUPFAM" id="SSF81606">
    <property type="entry name" value="PP2C-like"/>
    <property type="match status" value="1"/>
</dbReference>
<evidence type="ECO:0000313" key="3">
    <source>
        <dbReference type="EMBL" id="RHY29355.1"/>
    </source>
</evidence>
<dbReference type="Pfam" id="PF05686">
    <property type="entry name" value="Glyco_transf_90"/>
    <property type="match status" value="1"/>
</dbReference>
<dbReference type="PANTHER" id="PTHR12203:SF119">
    <property type="entry name" value="GLYCOSYL TRANSFERASE CAP10 DOMAIN-CONTAINING PROTEIN"/>
    <property type="match status" value="1"/>
</dbReference>
<dbReference type="InterPro" id="IPR051091">
    <property type="entry name" value="O-Glucosyltr/Glycosyltrsf_90"/>
</dbReference>
<accession>A0A418AV83</accession>
<protein>
    <recommendedName>
        <fullName evidence="2">Glycosyl transferase CAP10 domain-containing protein</fullName>
    </recommendedName>
</protein>
<feature type="compositionally biased region" description="Low complexity" evidence="1">
    <location>
        <begin position="562"/>
        <end position="583"/>
    </location>
</feature>
<organism evidence="3 4">
    <name type="scientific">Aphanomyces invadans</name>
    <dbReference type="NCBI Taxonomy" id="157072"/>
    <lineage>
        <taxon>Eukaryota</taxon>
        <taxon>Sar</taxon>
        <taxon>Stramenopiles</taxon>
        <taxon>Oomycota</taxon>
        <taxon>Saprolegniomycetes</taxon>
        <taxon>Saprolegniales</taxon>
        <taxon>Verrucalvaceae</taxon>
        <taxon>Aphanomyces</taxon>
    </lineage>
</organism>
<feature type="region of interest" description="Disordered" evidence="1">
    <location>
        <begin position="1"/>
        <end position="26"/>
    </location>
</feature>
<dbReference type="VEuPathDB" id="FungiDB:H310_12782"/>
<feature type="compositionally biased region" description="Polar residues" evidence="1">
    <location>
        <begin position="513"/>
        <end position="530"/>
    </location>
</feature>
<feature type="region of interest" description="Disordered" evidence="1">
    <location>
        <begin position="632"/>
        <end position="651"/>
    </location>
</feature>
<dbReference type="Proteomes" id="UP000285060">
    <property type="component" value="Unassembled WGS sequence"/>
</dbReference>
<evidence type="ECO:0000313" key="4">
    <source>
        <dbReference type="Proteomes" id="UP000285060"/>
    </source>
</evidence>